<comment type="caution">
    <text evidence="2">The sequence shown here is derived from an EMBL/GenBank/DDBJ whole genome shotgun (WGS) entry which is preliminary data.</text>
</comment>
<feature type="compositionally biased region" description="Basic and acidic residues" evidence="1">
    <location>
        <begin position="75"/>
        <end position="88"/>
    </location>
</feature>
<sequence length="88" mass="10159">MESIQERAIALIYKTGLDYLVRESEINYSRWKNLRHRKVRMSTEELEVLVRLYPHYGLWLATGKVAPEVGQTSPAHDDAHEDASPPQP</sequence>
<evidence type="ECO:0000256" key="1">
    <source>
        <dbReference type="SAM" id="MobiDB-lite"/>
    </source>
</evidence>
<dbReference type="InterPro" id="IPR010982">
    <property type="entry name" value="Lambda_DNA-bd_dom_sf"/>
</dbReference>
<accession>A0ABU3XP19</accession>
<reference evidence="2 3" key="1">
    <citation type="submission" date="2023-10" db="EMBL/GenBank/DDBJ databases">
        <title>Pseudomonas otitidis isolated from a paediatric patient with cystic fibrosis in Chile.</title>
        <authorList>
            <person name="Amsteins-Romero L."/>
            <person name="Opazo-Capurro A."/>
            <person name="Matus-Kohler M."/>
            <person name="Gonzalez-Rocha G."/>
        </authorList>
    </citation>
    <scope>NUCLEOTIDE SEQUENCE [LARGE SCALE GENOMIC DNA]</scope>
    <source>
        <strain evidence="2 3">P-714</strain>
    </source>
</reference>
<dbReference type="Gene3D" id="1.10.260.40">
    <property type="entry name" value="lambda repressor-like DNA-binding domains"/>
    <property type="match status" value="1"/>
</dbReference>
<name>A0ABU3XP19_9GAMM</name>
<gene>
    <name evidence="2" type="ORF">R0G64_09630</name>
</gene>
<dbReference type="RefSeq" id="WP_044413024.1">
    <property type="nucleotide sequence ID" value="NZ_JAANPJ010000002.1"/>
</dbReference>
<protein>
    <recommendedName>
        <fullName evidence="4">DNA-binding protein</fullName>
    </recommendedName>
</protein>
<evidence type="ECO:0000313" key="2">
    <source>
        <dbReference type="EMBL" id="MDV3439683.1"/>
    </source>
</evidence>
<keyword evidence="3" id="KW-1185">Reference proteome</keyword>
<feature type="region of interest" description="Disordered" evidence="1">
    <location>
        <begin position="69"/>
        <end position="88"/>
    </location>
</feature>
<evidence type="ECO:0008006" key="4">
    <source>
        <dbReference type="Google" id="ProtNLM"/>
    </source>
</evidence>
<dbReference type="EMBL" id="JAWJUL010000028">
    <property type="protein sequence ID" value="MDV3439683.1"/>
    <property type="molecule type" value="Genomic_DNA"/>
</dbReference>
<organism evidence="2 3">
    <name type="scientific">Metapseudomonas otitidis</name>
    <dbReference type="NCBI Taxonomy" id="319939"/>
    <lineage>
        <taxon>Bacteria</taxon>
        <taxon>Pseudomonadati</taxon>
        <taxon>Pseudomonadota</taxon>
        <taxon>Gammaproteobacteria</taxon>
        <taxon>Pseudomonadales</taxon>
        <taxon>Pseudomonadaceae</taxon>
        <taxon>Metapseudomonas</taxon>
    </lineage>
</organism>
<proteinExistence type="predicted"/>
<dbReference type="Proteomes" id="UP001273935">
    <property type="component" value="Unassembled WGS sequence"/>
</dbReference>
<evidence type="ECO:0000313" key="3">
    <source>
        <dbReference type="Proteomes" id="UP001273935"/>
    </source>
</evidence>